<sequence length="178" mass="18608">MGGFVAALACVTAPATALAESQVPQELQAGFSLVECVMGSQNQRYTPPINLASQEVYVSGTGQYSSCIDLMNQNINYGNFTLEGLGSASCVLASIPTRNVVTWNDGSQSIIEFVGGLDVKPLGQSVVTTLGRVASGRYENALAIKTIVLTNIPGIPQCLSSGVEFSSGPVSLTLLRLF</sequence>
<organism evidence="2 3">
    <name type="scientific">Pseudomyxococcus hansupus</name>
    <dbReference type="NCBI Taxonomy" id="1297742"/>
    <lineage>
        <taxon>Bacteria</taxon>
        <taxon>Pseudomonadati</taxon>
        <taxon>Myxococcota</taxon>
        <taxon>Myxococcia</taxon>
        <taxon>Myxococcales</taxon>
        <taxon>Cystobacterineae</taxon>
        <taxon>Myxococcaceae</taxon>
        <taxon>Pseudomyxococcus</taxon>
    </lineage>
</organism>
<dbReference type="Proteomes" id="UP000009026">
    <property type="component" value="Chromosome"/>
</dbReference>
<keyword evidence="3" id="KW-1185">Reference proteome</keyword>
<proteinExistence type="predicted"/>
<feature type="chain" id="PRO_5005212837" description="Lipoprotein" evidence="1">
    <location>
        <begin position="20"/>
        <end position="178"/>
    </location>
</feature>
<evidence type="ECO:0000313" key="3">
    <source>
        <dbReference type="Proteomes" id="UP000009026"/>
    </source>
</evidence>
<keyword evidence="1" id="KW-0732">Signal</keyword>
<dbReference type="OrthoDB" id="5520772at2"/>
<protein>
    <recommendedName>
        <fullName evidence="4">Lipoprotein</fullName>
    </recommendedName>
</protein>
<dbReference type="EMBL" id="CP012109">
    <property type="protein sequence ID" value="AKQ64581.1"/>
    <property type="molecule type" value="Genomic_DNA"/>
</dbReference>
<gene>
    <name evidence="2" type="ORF">A176_001493</name>
</gene>
<dbReference type="AlphaFoldDB" id="A0A0H4WMG4"/>
<dbReference type="KEGG" id="mym:A176_001493"/>
<dbReference type="PATRIC" id="fig|1297742.4.peg.1510"/>
<reference evidence="2 3" key="1">
    <citation type="journal article" date="2016" name="PLoS ONE">
        <title>Complete Genome Sequence and Comparative Genomics of a Novel Myxobacterium Myxococcus hansupus.</title>
        <authorList>
            <person name="Sharma G."/>
            <person name="Narwani T."/>
            <person name="Subramanian S."/>
        </authorList>
    </citation>
    <scope>NUCLEOTIDE SEQUENCE [LARGE SCALE GENOMIC DNA]</scope>
    <source>
        <strain evidence="3">mixupus</strain>
    </source>
</reference>
<evidence type="ECO:0000256" key="1">
    <source>
        <dbReference type="SAM" id="SignalP"/>
    </source>
</evidence>
<feature type="signal peptide" evidence="1">
    <location>
        <begin position="1"/>
        <end position="19"/>
    </location>
</feature>
<accession>A0A0H4WMG4</accession>
<evidence type="ECO:0000313" key="2">
    <source>
        <dbReference type="EMBL" id="AKQ64581.1"/>
    </source>
</evidence>
<evidence type="ECO:0008006" key="4">
    <source>
        <dbReference type="Google" id="ProtNLM"/>
    </source>
</evidence>
<name>A0A0H4WMG4_9BACT</name>